<organism evidence="4">
    <name type="scientific">Schistocephalus solidus</name>
    <name type="common">Tapeworm</name>
    <dbReference type="NCBI Taxonomy" id="70667"/>
    <lineage>
        <taxon>Eukaryota</taxon>
        <taxon>Metazoa</taxon>
        <taxon>Spiralia</taxon>
        <taxon>Lophotrochozoa</taxon>
        <taxon>Platyhelminthes</taxon>
        <taxon>Cestoda</taxon>
        <taxon>Eucestoda</taxon>
        <taxon>Diphyllobothriidea</taxon>
        <taxon>Diphyllobothriidae</taxon>
        <taxon>Schistocephalus</taxon>
    </lineage>
</organism>
<dbReference type="WBParaSite" id="SSLN_0000073001-mRNA-1">
    <property type="protein sequence ID" value="SSLN_0000073001-mRNA-1"/>
    <property type="gene ID" value="SSLN_0000073001"/>
</dbReference>
<reference evidence="2 3" key="2">
    <citation type="submission" date="2018-11" db="EMBL/GenBank/DDBJ databases">
        <authorList>
            <consortium name="Pathogen Informatics"/>
        </authorList>
    </citation>
    <scope>NUCLEOTIDE SEQUENCE [LARGE SCALE GENOMIC DNA]</scope>
    <source>
        <strain evidence="2 3">NST_G2</strain>
    </source>
</reference>
<evidence type="ECO:0000313" key="3">
    <source>
        <dbReference type="Proteomes" id="UP000275846"/>
    </source>
</evidence>
<name>A0A183S901_SCHSO</name>
<gene>
    <name evidence="2" type="ORF">SSLN_LOCUS699</name>
</gene>
<keyword evidence="3" id="KW-1185">Reference proteome</keyword>
<reference evidence="4" key="1">
    <citation type="submission" date="2016-06" db="UniProtKB">
        <authorList>
            <consortium name="WormBaseParasite"/>
        </authorList>
    </citation>
    <scope>IDENTIFICATION</scope>
</reference>
<feature type="region of interest" description="Disordered" evidence="1">
    <location>
        <begin position="39"/>
        <end position="70"/>
    </location>
</feature>
<dbReference type="AlphaFoldDB" id="A0A183S901"/>
<dbReference type="EMBL" id="UYSU01000642">
    <property type="protein sequence ID" value="VDL86065.1"/>
    <property type="molecule type" value="Genomic_DNA"/>
</dbReference>
<proteinExistence type="predicted"/>
<protein>
    <submittedName>
        <fullName evidence="4">DUF1996 domain-containing protein</fullName>
    </submittedName>
</protein>
<evidence type="ECO:0000256" key="1">
    <source>
        <dbReference type="SAM" id="MobiDB-lite"/>
    </source>
</evidence>
<accession>A0A183S901</accession>
<evidence type="ECO:0000313" key="4">
    <source>
        <dbReference type="WBParaSite" id="SSLN_0000073001-mRNA-1"/>
    </source>
</evidence>
<sequence>MGKLIALGEFSTHNGTNHIAWEGSVAVYRKAYSFCGPAQNTASPDQHFHPPSDAGEGNLDTPSITGLVPA</sequence>
<evidence type="ECO:0000313" key="2">
    <source>
        <dbReference type="EMBL" id="VDL86065.1"/>
    </source>
</evidence>
<dbReference type="Proteomes" id="UP000275846">
    <property type="component" value="Unassembled WGS sequence"/>
</dbReference>